<keyword evidence="5" id="KW-1185">Reference proteome</keyword>
<sequence length="786" mass="87054">MKQLIILFLLLTITTASYTQSGNAALKNTTPVSREMGAVDGYLLHLPPGYHQNPQKRYPLIVYLHGTGERGNGSSDLYKIAKVGCPSRRAEEQGSLCFTVDGKEHCFIVISPQLRPQNNWTANNQERFWQHILEEADYRIDYSRVYLTGHSLGGNGTWEAAYADQNEPNRFAAIAPLSYWTNKSRLCRVADREIPVWAFCGTQDGRFIGHSRSAIKTLRECPRNPNVEIKFTEVKGAGHSITGPTYRTNHSMYNPNLYEWLLTKVKGSNSTHASAPAPPNQLSANAKGPNTIALTWTDRSADEEGFKVFRSTVSGNDFEHIMTLSTNKSSFQDQDLKASTKYYYKLQAFNTEGTSPYTQQVSATTEGTTQMENSISWTEIIGADLKYGQLLKTAAYGWGNSGAVSEETIPYGSDGWVSMRIEDPDKADLAFGLSSENINNNPTSIDFGFELSRHNRAFWIREKGDRRYMGSFSMGDVFKIERKASVIYYYQSGQLIATSNQQSKSALMADVALLHTGVTLFDGKMGADSKGNPAQYVNWVEVKGAKVESTRLVKTAKYGWGNAGAATASNIPAHADGWLQMTIGDASKANLAIGLSPYNPDDHPETVAYGFELSQYNNAYWKREGSQRTYLGSFDTGDVLRVERKGHEMRYLRNGNIIARSSISNAPELVGDVSLLHTGACAEAVKLYTDSENTQARQEATKPAAVDRTINLYPNPIGAAGSLHIVIEGYESEGKLMVYDMSGKLVVQQALTGGQNRLDFSHLQQSMYAYRLMINGQSVKNGVLRR</sequence>
<accession>A0A3D9L3F3</accession>
<dbReference type="PANTHER" id="PTHR43037:SF1">
    <property type="entry name" value="BLL1128 PROTEIN"/>
    <property type="match status" value="1"/>
</dbReference>
<dbReference type="Proteomes" id="UP000256779">
    <property type="component" value="Unassembled WGS sequence"/>
</dbReference>
<evidence type="ECO:0000259" key="3">
    <source>
        <dbReference type="PROSITE" id="PS50853"/>
    </source>
</evidence>
<evidence type="ECO:0000313" key="4">
    <source>
        <dbReference type="EMBL" id="RED97901.1"/>
    </source>
</evidence>
<dbReference type="RefSeq" id="WP_115868429.1">
    <property type="nucleotide sequence ID" value="NZ_QREG01000011.1"/>
</dbReference>
<dbReference type="SMART" id="SM00060">
    <property type="entry name" value="FN3"/>
    <property type="match status" value="1"/>
</dbReference>
<dbReference type="Gene3D" id="3.40.50.1820">
    <property type="entry name" value="alpha/beta hydrolase"/>
    <property type="match status" value="1"/>
</dbReference>
<dbReference type="AlphaFoldDB" id="A0A3D9L3F3"/>
<dbReference type="PANTHER" id="PTHR43037">
    <property type="entry name" value="UNNAMED PRODUCT-RELATED"/>
    <property type="match status" value="1"/>
</dbReference>
<dbReference type="Pfam" id="PF00041">
    <property type="entry name" value="fn3"/>
    <property type="match status" value="1"/>
</dbReference>
<keyword evidence="1 2" id="KW-0732">Signal</keyword>
<feature type="chain" id="PRO_5017636476" evidence="2">
    <location>
        <begin position="25"/>
        <end position="786"/>
    </location>
</feature>
<dbReference type="CDD" id="cd00063">
    <property type="entry name" value="FN3"/>
    <property type="match status" value="1"/>
</dbReference>
<dbReference type="Pfam" id="PF18962">
    <property type="entry name" value="Por_Secre_tail"/>
    <property type="match status" value="1"/>
</dbReference>
<dbReference type="NCBIfam" id="TIGR04183">
    <property type="entry name" value="Por_Secre_tail"/>
    <property type="match status" value="1"/>
</dbReference>
<feature type="signal peptide" evidence="2">
    <location>
        <begin position="1"/>
        <end position="24"/>
    </location>
</feature>
<dbReference type="InterPro" id="IPR036116">
    <property type="entry name" value="FN3_sf"/>
</dbReference>
<comment type="caution">
    <text evidence="4">The sequence shown here is derived from an EMBL/GenBank/DDBJ whole genome shotgun (WGS) entry which is preliminary data.</text>
</comment>
<dbReference type="OrthoDB" id="9764953at2"/>
<dbReference type="EMBL" id="QREG01000011">
    <property type="protein sequence ID" value="RED97901.1"/>
    <property type="molecule type" value="Genomic_DNA"/>
</dbReference>
<evidence type="ECO:0000256" key="2">
    <source>
        <dbReference type="SAM" id="SignalP"/>
    </source>
</evidence>
<dbReference type="PROSITE" id="PS50853">
    <property type="entry name" value="FN3"/>
    <property type="match status" value="1"/>
</dbReference>
<proteinExistence type="predicted"/>
<gene>
    <name evidence="4" type="ORF">C7460_11142</name>
</gene>
<dbReference type="Gene3D" id="2.60.40.10">
    <property type="entry name" value="Immunoglobulins"/>
    <property type="match status" value="1"/>
</dbReference>
<name>A0A3D9L3F3_MARFU</name>
<dbReference type="InterPro" id="IPR003961">
    <property type="entry name" value="FN3_dom"/>
</dbReference>
<protein>
    <submittedName>
        <fullName evidence="4">Putative secreted protein (Por secretion system target)</fullName>
    </submittedName>
</protein>
<dbReference type="InterPro" id="IPR050955">
    <property type="entry name" value="Plant_Biomass_Hydrol_Est"/>
</dbReference>
<organism evidence="4 5">
    <name type="scientific">Marinoscillum furvescens DSM 4134</name>
    <dbReference type="NCBI Taxonomy" id="1122208"/>
    <lineage>
        <taxon>Bacteria</taxon>
        <taxon>Pseudomonadati</taxon>
        <taxon>Bacteroidota</taxon>
        <taxon>Cytophagia</taxon>
        <taxon>Cytophagales</taxon>
        <taxon>Reichenbachiellaceae</taxon>
        <taxon>Marinoscillum</taxon>
    </lineage>
</organism>
<reference evidence="4 5" key="1">
    <citation type="submission" date="2018-07" db="EMBL/GenBank/DDBJ databases">
        <title>Genomic Encyclopedia of Type Strains, Phase IV (KMG-IV): sequencing the most valuable type-strain genomes for metagenomic binning, comparative biology and taxonomic classification.</title>
        <authorList>
            <person name="Goeker M."/>
        </authorList>
    </citation>
    <scope>NUCLEOTIDE SEQUENCE [LARGE SCALE GENOMIC DNA]</scope>
    <source>
        <strain evidence="4 5">DSM 4134</strain>
    </source>
</reference>
<dbReference type="SUPFAM" id="SSF53474">
    <property type="entry name" value="alpha/beta-Hydrolases"/>
    <property type="match status" value="1"/>
</dbReference>
<evidence type="ECO:0000313" key="5">
    <source>
        <dbReference type="Proteomes" id="UP000256779"/>
    </source>
</evidence>
<feature type="domain" description="Fibronectin type-III" evidence="3">
    <location>
        <begin position="278"/>
        <end position="368"/>
    </location>
</feature>
<dbReference type="InterPro" id="IPR013783">
    <property type="entry name" value="Ig-like_fold"/>
</dbReference>
<dbReference type="InterPro" id="IPR029058">
    <property type="entry name" value="AB_hydrolase_fold"/>
</dbReference>
<evidence type="ECO:0000256" key="1">
    <source>
        <dbReference type="ARBA" id="ARBA00022729"/>
    </source>
</evidence>
<dbReference type="InterPro" id="IPR026444">
    <property type="entry name" value="Secre_tail"/>
</dbReference>
<dbReference type="SUPFAM" id="SSF49265">
    <property type="entry name" value="Fibronectin type III"/>
    <property type="match status" value="1"/>
</dbReference>